<proteinExistence type="predicted"/>
<evidence type="ECO:0000313" key="1">
    <source>
        <dbReference type="EMBL" id="EJW01194.1"/>
    </source>
</evidence>
<dbReference type="AlphaFoldDB" id="J9D0U3"/>
<dbReference type="HOGENOM" id="CLU_550972_0_0_1"/>
<sequence>MNSSYSDIFSGIYSSFADFTVTYQQSRYICENFNDFVEEASFYQYDPNTNDVSDIKNSTSHTISTYGFEERLERNLKMKFYKKNISNCISFLSDSQDQINKKKKSNMCDNKKIDDIFYRFLKIKNCVNKFERIYKKYHDQKLRSEKIPSDVIVLYNNIMKSLKRIILHVFFFIFRLKFDAYNRDRCERDCIISLDRICKALNRLFLETKQLLIVFNTEDEEKNTYNLNNVYSKKLLCEKILNSRNSVSSYQQKPIFGEISSERILKFTIDRPIFAMLKNRYGTLKPSFKNTNVNKSCVFDLLCNLKCIDKLNESAYKNMHINKSSLRGINLENNIKYDGDENYETENEKNIVKNITPEKQKNILRNYLKYKEYICLDNKTKKLKYSGHNKTISPLTSNMTLKIKCYPFLKFLQNSISDSFINIFRRSDYLEKTKFKNDANLSNSKFTFGNILSPNNELKSKLMNISNNQNEFVSSKLSKSHSESIKNDGFSFKNV</sequence>
<gene>
    <name evidence="1" type="ORF">EDEG_00569</name>
</gene>
<comment type="caution">
    <text evidence="1">The sequence shown here is derived from an EMBL/GenBank/DDBJ whole genome shotgun (WGS) entry which is preliminary data.</text>
</comment>
<evidence type="ECO:0000313" key="2">
    <source>
        <dbReference type="Proteomes" id="UP000003163"/>
    </source>
</evidence>
<reference evidence="1 2" key="1">
    <citation type="submission" date="2011-08" db="EMBL/GenBank/DDBJ databases">
        <authorList>
            <person name="Liu Z.J."/>
            <person name="Shi F.L."/>
            <person name="Lu J.Q."/>
            <person name="Li M."/>
            <person name="Wang Z.L."/>
        </authorList>
    </citation>
    <scope>NUCLEOTIDE SEQUENCE [LARGE SCALE GENOMIC DNA]</scope>
    <source>
        <strain evidence="1 2">USNM 41457</strain>
    </source>
</reference>
<dbReference type="InParanoid" id="J9D0U3"/>
<protein>
    <submittedName>
        <fullName evidence="1">Uncharacterized protein</fullName>
    </submittedName>
</protein>
<reference evidence="2" key="2">
    <citation type="submission" date="2015-07" db="EMBL/GenBank/DDBJ databases">
        <title>Contrasting host-pathogen interactions and genome evolution in two generalist and specialist microsporidian pathogens of mosquitoes.</title>
        <authorList>
            <consortium name="The Broad Institute Genomics Platform"/>
            <consortium name="The Broad Institute Genome Sequencing Center for Infectious Disease"/>
            <person name="Cuomo C.A."/>
            <person name="Sanscrainte N.D."/>
            <person name="Goldberg J.M."/>
            <person name="Heiman D."/>
            <person name="Young S."/>
            <person name="Zeng Q."/>
            <person name="Becnel J.J."/>
            <person name="Birren B.W."/>
        </authorList>
    </citation>
    <scope>NUCLEOTIDE SEQUENCE [LARGE SCALE GENOMIC DNA]</scope>
    <source>
        <strain evidence="2">USNM 41457</strain>
    </source>
</reference>
<organism evidence="1 2">
    <name type="scientific">Edhazardia aedis (strain USNM 41457)</name>
    <name type="common">Microsporidian parasite</name>
    <dbReference type="NCBI Taxonomy" id="1003232"/>
    <lineage>
        <taxon>Eukaryota</taxon>
        <taxon>Fungi</taxon>
        <taxon>Fungi incertae sedis</taxon>
        <taxon>Microsporidia</taxon>
        <taxon>Edhazardia</taxon>
    </lineage>
</organism>
<dbReference type="Proteomes" id="UP000003163">
    <property type="component" value="Unassembled WGS sequence"/>
</dbReference>
<name>J9D0U3_EDHAE</name>
<dbReference type="VEuPathDB" id="MicrosporidiaDB:EDEG_00569"/>
<keyword evidence="2" id="KW-1185">Reference proteome</keyword>
<dbReference type="EMBL" id="AFBI03000006">
    <property type="protein sequence ID" value="EJW01194.1"/>
    <property type="molecule type" value="Genomic_DNA"/>
</dbReference>
<accession>J9D0U3</accession>